<dbReference type="NCBIfam" id="TIGR00710">
    <property type="entry name" value="efflux_Bcr_CflA"/>
    <property type="match status" value="1"/>
</dbReference>
<feature type="transmembrane region" description="Helical" evidence="8">
    <location>
        <begin position="422"/>
        <end position="442"/>
    </location>
</feature>
<keyword evidence="3 8" id="KW-0813">Transport</keyword>
<organism evidence="10 11">
    <name type="scientific">Alicyclobacillus cellulosilyticus</name>
    <dbReference type="NCBI Taxonomy" id="1003997"/>
    <lineage>
        <taxon>Bacteria</taxon>
        <taxon>Bacillati</taxon>
        <taxon>Bacillota</taxon>
        <taxon>Bacilli</taxon>
        <taxon>Bacillales</taxon>
        <taxon>Alicyclobacillaceae</taxon>
        <taxon>Alicyclobacillus</taxon>
    </lineage>
</organism>
<proteinExistence type="inferred from homology"/>
<dbReference type="SUPFAM" id="SSF103473">
    <property type="entry name" value="MFS general substrate transporter"/>
    <property type="match status" value="1"/>
</dbReference>
<evidence type="ECO:0000313" key="11">
    <source>
        <dbReference type="Proteomes" id="UP000637695"/>
    </source>
</evidence>
<dbReference type="PANTHER" id="PTHR23502:SF132">
    <property type="entry name" value="POLYAMINE TRANSPORTER 2-RELATED"/>
    <property type="match status" value="1"/>
</dbReference>
<evidence type="ECO:0000256" key="1">
    <source>
        <dbReference type="ARBA" id="ARBA00004651"/>
    </source>
</evidence>
<dbReference type="InterPro" id="IPR036259">
    <property type="entry name" value="MFS_trans_sf"/>
</dbReference>
<evidence type="ECO:0000256" key="4">
    <source>
        <dbReference type="ARBA" id="ARBA00022475"/>
    </source>
</evidence>
<evidence type="ECO:0000256" key="8">
    <source>
        <dbReference type="RuleBase" id="RU365088"/>
    </source>
</evidence>
<feature type="domain" description="Major facilitator superfamily (MFS) profile" evidence="9">
    <location>
        <begin position="62"/>
        <end position="446"/>
    </location>
</feature>
<keyword evidence="6 8" id="KW-1133">Transmembrane helix</keyword>
<reference evidence="10" key="2">
    <citation type="submission" date="2020-09" db="EMBL/GenBank/DDBJ databases">
        <authorList>
            <person name="Sun Q."/>
            <person name="Ohkuma M."/>
        </authorList>
    </citation>
    <scope>NUCLEOTIDE SEQUENCE</scope>
    <source>
        <strain evidence="10">JCM 18487</strain>
    </source>
</reference>
<feature type="transmembrane region" description="Helical" evidence="8">
    <location>
        <begin position="60"/>
        <end position="77"/>
    </location>
</feature>
<dbReference type="EMBL" id="BMOY01000040">
    <property type="protein sequence ID" value="GGJ11841.1"/>
    <property type="molecule type" value="Genomic_DNA"/>
</dbReference>
<feature type="transmembrane region" description="Helical" evidence="8">
    <location>
        <begin position="301"/>
        <end position="320"/>
    </location>
</feature>
<dbReference type="Gene3D" id="1.20.1720.10">
    <property type="entry name" value="Multidrug resistance protein D"/>
    <property type="match status" value="1"/>
</dbReference>
<name>A0A917NNV3_9BACL</name>
<dbReference type="FunFam" id="1.20.1720.10:FF:000005">
    <property type="entry name" value="Bcr/CflA family efflux transporter"/>
    <property type="match status" value="1"/>
</dbReference>
<feature type="transmembrane region" description="Helical" evidence="8">
    <location>
        <begin position="386"/>
        <end position="410"/>
    </location>
</feature>
<comment type="caution">
    <text evidence="10">The sequence shown here is derived from an EMBL/GenBank/DDBJ whole genome shotgun (WGS) entry which is preliminary data.</text>
</comment>
<accession>A0A917NNV3</accession>
<dbReference type="PANTHER" id="PTHR23502">
    <property type="entry name" value="MAJOR FACILITATOR SUPERFAMILY"/>
    <property type="match status" value="1"/>
</dbReference>
<dbReference type="GO" id="GO:0042910">
    <property type="term" value="F:xenobiotic transmembrane transporter activity"/>
    <property type="evidence" value="ECO:0007669"/>
    <property type="project" value="InterPro"/>
</dbReference>
<feature type="transmembrane region" description="Helical" evidence="8">
    <location>
        <begin position="214"/>
        <end position="236"/>
    </location>
</feature>
<feature type="transmembrane region" description="Helical" evidence="8">
    <location>
        <begin position="129"/>
        <end position="151"/>
    </location>
</feature>
<evidence type="ECO:0000256" key="2">
    <source>
        <dbReference type="ARBA" id="ARBA00006236"/>
    </source>
</evidence>
<dbReference type="GO" id="GO:1990961">
    <property type="term" value="P:xenobiotic detoxification by transmembrane export across the plasma membrane"/>
    <property type="evidence" value="ECO:0007669"/>
    <property type="project" value="InterPro"/>
</dbReference>
<dbReference type="InterPro" id="IPR020846">
    <property type="entry name" value="MFS_dom"/>
</dbReference>
<evidence type="ECO:0000259" key="9">
    <source>
        <dbReference type="PROSITE" id="PS50850"/>
    </source>
</evidence>
<evidence type="ECO:0000256" key="7">
    <source>
        <dbReference type="ARBA" id="ARBA00023136"/>
    </source>
</evidence>
<feature type="transmembrane region" description="Helical" evidence="8">
    <location>
        <begin position="157"/>
        <end position="174"/>
    </location>
</feature>
<sequence>MYLLAPVFPDRYNGKVSNPGSGSQSKVKSLLANQQAMQGRDTALATETQAGTEVRRGQRGVMAVILGSLTALAPLSIDMYLPALPLLTRDLHASPATVQLSLTFCLLGLAFGQLIAGPVSDARGRRGPLLVGLAVYALASVLCAFTASVWLLIGLRFLQGLAGAAGIVIARAVARDRYAGLELTRFYALLMLVNGAAPVLAPVIGGQVLRFTRWHGVFVVLAALGAAMWLGVAAGLPETLPRERRSASGIRPILSTFGGLLRDGVFLGYVVTQSLVFAAMFAYISGSSFVFQEAYDVTPQAYSLIFAANGMGIVLAGQVTARLAPRFGERKLLTAGVMTAAGGGLTLALTLTLHLPVFAVVPPLFVAIASVGMVSTSSMSLAMQRYGHAAGSASALLGVCQMTMGALVAPLPGLGGADAGPAMGWTVAACDLAAALCIVWLIRMRTAR</sequence>
<feature type="transmembrane region" description="Helical" evidence="8">
    <location>
        <begin position="357"/>
        <end position="374"/>
    </location>
</feature>
<dbReference type="AlphaFoldDB" id="A0A917NNV3"/>
<reference evidence="10" key="1">
    <citation type="journal article" date="2014" name="Int. J. Syst. Evol. Microbiol.">
        <title>Complete genome sequence of Corynebacterium casei LMG S-19264T (=DSM 44701T), isolated from a smear-ripened cheese.</title>
        <authorList>
            <consortium name="US DOE Joint Genome Institute (JGI-PGF)"/>
            <person name="Walter F."/>
            <person name="Albersmeier A."/>
            <person name="Kalinowski J."/>
            <person name="Ruckert C."/>
        </authorList>
    </citation>
    <scope>NUCLEOTIDE SEQUENCE</scope>
    <source>
        <strain evidence="10">JCM 18487</strain>
    </source>
</reference>
<feature type="transmembrane region" description="Helical" evidence="8">
    <location>
        <begin position="186"/>
        <end position="208"/>
    </location>
</feature>
<evidence type="ECO:0000256" key="6">
    <source>
        <dbReference type="ARBA" id="ARBA00022989"/>
    </source>
</evidence>
<dbReference type="GO" id="GO:0005886">
    <property type="term" value="C:plasma membrane"/>
    <property type="evidence" value="ECO:0007669"/>
    <property type="project" value="UniProtKB-SubCell"/>
</dbReference>
<feature type="transmembrane region" description="Helical" evidence="8">
    <location>
        <begin position="266"/>
        <end position="289"/>
    </location>
</feature>
<keyword evidence="11" id="KW-1185">Reference proteome</keyword>
<evidence type="ECO:0000313" key="10">
    <source>
        <dbReference type="EMBL" id="GGJ11841.1"/>
    </source>
</evidence>
<dbReference type="InterPro" id="IPR011701">
    <property type="entry name" value="MFS"/>
</dbReference>
<dbReference type="PROSITE" id="PS50850">
    <property type="entry name" value="MFS"/>
    <property type="match status" value="1"/>
</dbReference>
<evidence type="ECO:0000256" key="5">
    <source>
        <dbReference type="ARBA" id="ARBA00022692"/>
    </source>
</evidence>
<dbReference type="CDD" id="cd17320">
    <property type="entry name" value="MFS_MdfA_MDR_like"/>
    <property type="match status" value="1"/>
</dbReference>
<evidence type="ECO:0000256" key="3">
    <source>
        <dbReference type="ARBA" id="ARBA00022448"/>
    </source>
</evidence>
<protein>
    <recommendedName>
        <fullName evidence="8">Bcr/CflA family efflux transporter</fullName>
    </recommendedName>
</protein>
<dbReference type="InterPro" id="IPR001958">
    <property type="entry name" value="Tet-R_TetA/multi-R_MdtG-like"/>
</dbReference>
<feature type="transmembrane region" description="Helical" evidence="8">
    <location>
        <begin position="332"/>
        <end position="351"/>
    </location>
</feature>
<keyword evidence="7 8" id="KW-0472">Membrane</keyword>
<dbReference type="Proteomes" id="UP000637695">
    <property type="component" value="Unassembled WGS sequence"/>
</dbReference>
<dbReference type="InterPro" id="IPR004812">
    <property type="entry name" value="Efflux_drug-R_Bcr/CmlA"/>
</dbReference>
<gene>
    <name evidence="10" type="primary">tcaB</name>
    <name evidence="10" type="ORF">GCM10010885_21460</name>
</gene>
<keyword evidence="4 8" id="KW-1003">Cell membrane</keyword>
<dbReference type="Pfam" id="PF07690">
    <property type="entry name" value="MFS_1"/>
    <property type="match status" value="1"/>
</dbReference>
<keyword evidence="5 8" id="KW-0812">Transmembrane</keyword>
<comment type="subcellular location">
    <subcellularLocation>
        <location evidence="1 8">Cell membrane</location>
        <topology evidence="1 8">Multi-pass membrane protein</topology>
    </subcellularLocation>
</comment>
<feature type="transmembrane region" description="Helical" evidence="8">
    <location>
        <begin position="97"/>
        <end position="117"/>
    </location>
</feature>
<comment type="similarity">
    <text evidence="2 8">Belongs to the major facilitator superfamily. Bcr/CmlA family.</text>
</comment>
<dbReference type="PRINTS" id="PR01035">
    <property type="entry name" value="TCRTETA"/>
</dbReference>